<evidence type="ECO:0000313" key="13">
    <source>
        <dbReference type="EMBL" id="AHC39355.1"/>
    </source>
</evidence>
<dbReference type="Gene3D" id="1.10.357.140">
    <property type="entry name" value="UbiA prenyltransferase"/>
    <property type="match status" value="1"/>
</dbReference>
<dbReference type="EC" id="2.5.1.39" evidence="11 12"/>
<comment type="function">
    <text evidence="11">Catalyzes the prenylation of para-hydroxybenzoate (PHB) with an all-trans polyprenyl group. Mediates the second step in the final reaction sequence of ubiquinone-8 (UQ-8) biosynthesis, which is the condensation of the polyisoprenoid side chain with PHB, generating the first membrane-bound Q intermediate 3-octaprenyl-4-hydroxybenzoate.</text>
</comment>
<organism evidence="13 14">
    <name type="scientific">Ehrlichia muris AS145</name>
    <dbReference type="NCBI Taxonomy" id="1423892"/>
    <lineage>
        <taxon>Bacteria</taxon>
        <taxon>Pseudomonadati</taxon>
        <taxon>Pseudomonadota</taxon>
        <taxon>Alphaproteobacteria</taxon>
        <taxon>Rickettsiales</taxon>
        <taxon>Anaplasmataceae</taxon>
        <taxon>Ehrlichia</taxon>
    </lineage>
</organism>
<name>V9R6F5_9RICK</name>
<reference evidence="13 14" key="1">
    <citation type="journal article" date="2014" name="Genome Announc.">
        <title>Complete Genome Sequence of Ehrlichia muris Strain AS145T, a Model Monocytotropic Ehrlichia Strain.</title>
        <authorList>
            <person name="Thirumalapura N.R."/>
            <person name="Qin X."/>
            <person name="Kuriakose J.A."/>
            <person name="Walker D.H."/>
        </authorList>
    </citation>
    <scope>NUCLEOTIDE SEQUENCE [LARGE SCALE GENOMIC DNA]</scope>
    <source>
        <strain evidence="14">AS154</strain>
    </source>
</reference>
<keyword evidence="5 11" id="KW-0997">Cell inner membrane</keyword>
<dbReference type="AlphaFoldDB" id="V9R6F5"/>
<dbReference type="Gene3D" id="1.20.120.1780">
    <property type="entry name" value="UbiA prenyltransferase"/>
    <property type="match status" value="1"/>
</dbReference>
<dbReference type="NCBIfam" id="TIGR01474">
    <property type="entry name" value="ubiA_proteo"/>
    <property type="match status" value="1"/>
</dbReference>
<keyword evidence="9 11" id="KW-1133">Transmembrane helix</keyword>
<evidence type="ECO:0000256" key="8">
    <source>
        <dbReference type="ARBA" id="ARBA00022692"/>
    </source>
</evidence>
<accession>V9R6F5</accession>
<dbReference type="InterPro" id="IPR006370">
    <property type="entry name" value="HB_polyprenyltransferase-like"/>
</dbReference>
<evidence type="ECO:0000256" key="1">
    <source>
        <dbReference type="ARBA" id="ARBA00001946"/>
    </source>
</evidence>
<evidence type="ECO:0000313" key="14">
    <source>
        <dbReference type="Proteomes" id="UP000018689"/>
    </source>
</evidence>
<dbReference type="PATRIC" id="fig|1423892.3.peg.624"/>
<keyword evidence="6 11" id="KW-0808">Transferase</keyword>
<feature type="transmembrane region" description="Helical" evidence="11">
    <location>
        <begin position="120"/>
        <end position="138"/>
    </location>
</feature>
<evidence type="ECO:0000256" key="3">
    <source>
        <dbReference type="ARBA" id="ARBA00005985"/>
    </source>
</evidence>
<dbReference type="FunFam" id="1.20.120.1780:FF:000001">
    <property type="entry name" value="4-hydroxybenzoate octaprenyltransferase"/>
    <property type="match status" value="1"/>
</dbReference>
<dbReference type="EMBL" id="CP006917">
    <property type="protein sequence ID" value="AHC39355.1"/>
    <property type="molecule type" value="Genomic_DNA"/>
</dbReference>
<evidence type="ECO:0000256" key="9">
    <source>
        <dbReference type="ARBA" id="ARBA00022989"/>
    </source>
</evidence>
<dbReference type="PROSITE" id="PS00943">
    <property type="entry name" value="UBIA"/>
    <property type="match status" value="1"/>
</dbReference>
<evidence type="ECO:0000256" key="2">
    <source>
        <dbReference type="ARBA" id="ARBA00004141"/>
    </source>
</evidence>
<comment type="similarity">
    <text evidence="3 11">Belongs to the UbiA prenyltransferase family.</text>
</comment>
<protein>
    <recommendedName>
        <fullName evidence="11 12">4-hydroxybenzoate octaprenyltransferase</fullName>
        <ecNumber evidence="11 12">2.5.1.39</ecNumber>
    </recommendedName>
    <alternativeName>
        <fullName evidence="11">4-HB polyprenyltransferase</fullName>
    </alternativeName>
</protein>
<feature type="transmembrane region" description="Helical" evidence="11">
    <location>
        <begin position="241"/>
        <end position="257"/>
    </location>
</feature>
<comment type="catalytic activity">
    <reaction evidence="11">
        <text>all-trans-octaprenyl diphosphate + 4-hydroxybenzoate = 4-hydroxy-3-(all-trans-octaprenyl)benzoate + diphosphate</text>
        <dbReference type="Rhea" id="RHEA:27782"/>
        <dbReference type="ChEBI" id="CHEBI:1617"/>
        <dbReference type="ChEBI" id="CHEBI:17879"/>
        <dbReference type="ChEBI" id="CHEBI:33019"/>
        <dbReference type="ChEBI" id="CHEBI:57711"/>
        <dbReference type="EC" id="2.5.1.39"/>
    </reaction>
</comment>
<dbReference type="STRING" id="1423892.EMUR_03065"/>
<evidence type="ECO:0000256" key="4">
    <source>
        <dbReference type="ARBA" id="ARBA00022475"/>
    </source>
</evidence>
<comment type="pathway">
    <text evidence="11">Cofactor biosynthesis; ubiquinone biosynthesis.</text>
</comment>
<dbReference type="InterPro" id="IPR039653">
    <property type="entry name" value="Prenyltransferase"/>
</dbReference>
<keyword evidence="11" id="KW-0460">Magnesium</keyword>
<evidence type="ECO:0000256" key="5">
    <source>
        <dbReference type="ARBA" id="ARBA00022519"/>
    </source>
</evidence>
<dbReference type="CDD" id="cd13959">
    <property type="entry name" value="PT_UbiA_COQ2"/>
    <property type="match status" value="1"/>
</dbReference>
<dbReference type="GO" id="GO:0005886">
    <property type="term" value="C:plasma membrane"/>
    <property type="evidence" value="ECO:0007669"/>
    <property type="project" value="UniProtKB-SubCell"/>
</dbReference>
<dbReference type="PANTHER" id="PTHR11048:SF28">
    <property type="entry name" value="4-HYDROXYBENZOATE POLYPRENYLTRANSFERASE, MITOCHONDRIAL"/>
    <property type="match status" value="1"/>
</dbReference>
<dbReference type="InterPro" id="IPR044878">
    <property type="entry name" value="UbiA_sf"/>
</dbReference>
<keyword evidence="8 11" id="KW-0812">Transmembrane</keyword>
<evidence type="ECO:0000256" key="11">
    <source>
        <dbReference type="HAMAP-Rule" id="MF_01635"/>
    </source>
</evidence>
<proteinExistence type="inferred from homology"/>
<feature type="transmembrane region" description="Helical" evidence="11">
    <location>
        <begin position="26"/>
        <end position="45"/>
    </location>
</feature>
<sequence>MLCKVKDIMSNFGEYRLLLRLHSVEVILLLIFPASASIALVSHSVLEACGYMFLCSLGAFVMRPAGCIINDIFDRKIDAEVKRTKNRPLANNNLSVFQALKILIILLLCAGILLVFTNMYTVKLSVISMVLIILYPLAKRCFPWPQLVLGVVFNVGVLMGCTMTVGHLTLSCVLFYIGCIFWTVGYDTIYALQDKEYDINLGVQSTAIKFGSDVRLWIGRLYMITVTMWTSAGIISVLHPIFYMAILFIVVIFYYQYKKSDFDNPEKCMYMFKVNIYVGLILFLGTVLGRVL</sequence>
<dbReference type="KEGG" id="emr:EMUR_03065"/>
<comment type="subcellular location">
    <subcellularLocation>
        <location evidence="11">Cell inner membrane</location>
        <topology evidence="11">Multi-pass membrane protein</topology>
    </subcellularLocation>
    <subcellularLocation>
        <location evidence="2">Membrane</location>
        <topology evidence="2">Multi-pass membrane protein</topology>
    </subcellularLocation>
</comment>
<evidence type="ECO:0000256" key="6">
    <source>
        <dbReference type="ARBA" id="ARBA00022679"/>
    </source>
</evidence>
<dbReference type="GO" id="GO:0006744">
    <property type="term" value="P:ubiquinone biosynthetic process"/>
    <property type="evidence" value="ECO:0007669"/>
    <property type="project" value="UniProtKB-UniRule"/>
</dbReference>
<evidence type="ECO:0000256" key="10">
    <source>
        <dbReference type="ARBA" id="ARBA00023136"/>
    </source>
</evidence>
<dbReference type="FunFam" id="1.10.357.140:FF:000008">
    <property type="entry name" value="4-hydroxybenzoate octaprenyltransferase"/>
    <property type="match status" value="1"/>
</dbReference>
<dbReference type="HAMAP" id="MF_01635">
    <property type="entry name" value="UbiA"/>
    <property type="match status" value="1"/>
</dbReference>
<comment type="cofactor">
    <cofactor evidence="1 11">
        <name>Mg(2+)</name>
        <dbReference type="ChEBI" id="CHEBI:18420"/>
    </cofactor>
</comment>
<dbReference type="UniPathway" id="UPA00232"/>
<dbReference type="PANTHER" id="PTHR11048">
    <property type="entry name" value="PRENYLTRANSFERASES"/>
    <property type="match status" value="1"/>
</dbReference>
<feature type="transmembrane region" description="Helical" evidence="11">
    <location>
        <begin position="173"/>
        <end position="193"/>
    </location>
</feature>
<dbReference type="InterPro" id="IPR000537">
    <property type="entry name" value="UbiA_prenyltransferase"/>
</dbReference>
<feature type="transmembrane region" description="Helical" evidence="11">
    <location>
        <begin position="94"/>
        <end position="114"/>
    </location>
</feature>
<evidence type="ECO:0000256" key="12">
    <source>
        <dbReference type="NCBIfam" id="TIGR01474"/>
    </source>
</evidence>
<dbReference type="Pfam" id="PF01040">
    <property type="entry name" value="UbiA"/>
    <property type="match status" value="1"/>
</dbReference>
<dbReference type="GO" id="GO:0008412">
    <property type="term" value="F:4-hydroxybenzoate polyprenyltransferase activity"/>
    <property type="evidence" value="ECO:0007669"/>
    <property type="project" value="UniProtKB-UniRule"/>
</dbReference>
<keyword evidence="10 11" id="KW-0472">Membrane</keyword>
<keyword evidence="4 11" id="KW-1003">Cell membrane</keyword>
<feature type="transmembrane region" description="Helical" evidence="11">
    <location>
        <begin position="269"/>
        <end position="289"/>
    </location>
</feature>
<dbReference type="OrthoDB" id="9782418at2"/>
<evidence type="ECO:0000256" key="7">
    <source>
        <dbReference type="ARBA" id="ARBA00022688"/>
    </source>
</evidence>
<dbReference type="HOGENOM" id="CLU_034879_1_0_5"/>
<keyword evidence="7 11" id="KW-0831">Ubiquinone biosynthesis</keyword>
<gene>
    <name evidence="11" type="primary">ubiA</name>
    <name evidence="13" type="ORF">EMUR_03065</name>
</gene>
<dbReference type="InterPro" id="IPR030470">
    <property type="entry name" value="UbiA_prenylTrfase_CS"/>
</dbReference>
<dbReference type="Proteomes" id="UP000018689">
    <property type="component" value="Chromosome"/>
</dbReference>
<dbReference type="RefSeq" id="WP_024072204.1">
    <property type="nucleotide sequence ID" value="NC_023063.1"/>
</dbReference>
<keyword evidence="14" id="KW-1185">Reference proteome</keyword>